<dbReference type="Pfam" id="PF06207">
    <property type="entry name" value="DUF1002"/>
    <property type="match status" value="1"/>
</dbReference>
<proteinExistence type="predicted"/>
<evidence type="ECO:0000256" key="1">
    <source>
        <dbReference type="SAM" id="MobiDB-lite"/>
    </source>
</evidence>
<evidence type="ECO:0000313" key="3">
    <source>
        <dbReference type="EMBL" id="MCC2167652.1"/>
    </source>
</evidence>
<evidence type="ECO:0000313" key="4">
    <source>
        <dbReference type="Proteomes" id="UP001199355"/>
    </source>
</evidence>
<feature type="chain" id="PRO_5041902689" evidence="2">
    <location>
        <begin position="27"/>
        <end position="201"/>
    </location>
</feature>
<organism evidence="3 4">
    <name type="scientific">Gallintestinimicrobium propionicum</name>
    <dbReference type="NCBI Taxonomy" id="2981770"/>
    <lineage>
        <taxon>Bacteria</taxon>
        <taxon>Bacillati</taxon>
        <taxon>Bacillota</taxon>
        <taxon>Clostridia</taxon>
        <taxon>Lachnospirales</taxon>
        <taxon>Lachnospiraceae</taxon>
        <taxon>Gallintestinimicrobium</taxon>
    </lineage>
</organism>
<sequence>MKKTGIAAMMLSTAIAVSGITVPVCAAPGQTAESAQMQEQPQTETEPAKSISDEDFAKLLDFVKEKWDAGELDNAEDIKAAISEGEKEFGVSLDESTRTTLASALQQLNGIGLNHETVIALAQKMYESYGDTLVENLSDALQEQLAGPLGETIQEQLIEPAKETVMETAKAIAANTAQHFWQDLKQSVIDFLNHVFQKGEN</sequence>
<feature type="signal peptide" evidence="2">
    <location>
        <begin position="1"/>
        <end position="26"/>
    </location>
</feature>
<accession>A0AAE3AY66</accession>
<evidence type="ECO:0000256" key="2">
    <source>
        <dbReference type="SAM" id="SignalP"/>
    </source>
</evidence>
<dbReference type="RefSeq" id="WP_118497065.1">
    <property type="nucleotide sequence ID" value="NZ_JAJEQF010000017.1"/>
</dbReference>
<keyword evidence="2" id="KW-0732">Signal</keyword>
<gene>
    <name evidence="3" type="ORF">LKD45_08110</name>
</gene>
<keyword evidence="4" id="KW-1185">Reference proteome</keyword>
<comment type="caution">
    <text evidence="3">The sequence shown here is derived from an EMBL/GenBank/DDBJ whole genome shotgun (WGS) entry which is preliminary data.</text>
</comment>
<name>A0AAE3AY66_9FIRM</name>
<reference evidence="3 4" key="1">
    <citation type="submission" date="2021-10" db="EMBL/GenBank/DDBJ databases">
        <title>Anaerobic single-cell dispensing facilitates the cultivation of human gut bacteria.</title>
        <authorList>
            <person name="Afrizal A."/>
        </authorList>
    </citation>
    <scope>NUCLEOTIDE SEQUENCE [LARGE SCALE GENOMIC DNA]</scope>
    <source>
        <strain evidence="3 4">CLA-AA-H244</strain>
    </source>
</reference>
<protein>
    <submittedName>
        <fullName evidence="3">DUF1002 domain-containing protein</fullName>
    </submittedName>
</protein>
<feature type="region of interest" description="Disordered" evidence="1">
    <location>
        <begin position="31"/>
        <end position="51"/>
    </location>
</feature>
<dbReference type="InterPro" id="IPR009343">
    <property type="entry name" value="DUF1002"/>
</dbReference>
<dbReference type="Proteomes" id="UP001199355">
    <property type="component" value="Unassembled WGS sequence"/>
</dbReference>
<dbReference type="AlphaFoldDB" id="A0AAE3AY66"/>
<dbReference type="EMBL" id="JAJEQF010000017">
    <property type="protein sequence ID" value="MCC2167652.1"/>
    <property type="molecule type" value="Genomic_DNA"/>
</dbReference>